<dbReference type="HOGENOM" id="CLU_408835_0_0_1"/>
<evidence type="ECO:0000313" key="3">
    <source>
        <dbReference type="EMBL" id="KIV85371.1"/>
    </source>
</evidence>
<keyword evidence="1" id="KW-0175">Coiled coil</keyword>
<feature type="compositionally biased region" description="Basic and acidic residues" evidence="2">
    <location>
        <begin position="657"/>
        <end position="672"/>
    </location>
</feature>
<feature type="compositionally biased region" description="Polar residues" evidence="2">
    <location>
        <begin position="23"/>
        <end position="36"/>
    </location>
</feature>
<evidence type="ECO:0000313" key="4">
    <source>
        <dbReference type="Proteomes" id="UP000053599"/>
    </source>
</evidence>
<proteinExistence type="predicted"/>
<organism evidence="3 4">
    <name type="scientific">Exophiala sideris</name>
    <dbReference type="NCBI Taxonomy" id="1016849"/>
    <lineage>
        <taxon>Eukaryota</taxon>
        <taxon>Fungi</taxon>
        <taxon>Dikarya</taxon>
        <taxon>Ascomycota</taxon>
        <taxon>Pezizomycotina</taxon>
        <taxon>Eurotiomycetes</taxon>
        <taxon>Chaetothyriomycetidae</taxon>
        <taxon>Chaetothyriales</taxon>
        <taxon>Herpotrichiellaceae</taxon>
        <taxon>Exophiala</taxon>
    </lineage>
</organism>
<feature type="compositionally biased region" description="Basic and acidic residues" evidence="2">
    <location>
        <begin position="581"/>
        <end position="593"/>
    </location>
</feature>
<gene>
    <name evidence="3" type="ORF">PV11_01071</name>
</gene>
<dbReference type="Proteomes" id="UP000053599">
    <property type="component" value="Unassembled WGS sequence"/>
</dbReference>
<feature type="compositionally biased region" description="Low complexity" evidence="2">
    <location>
        <begin position="56"/>
        <end position="67"/>
    </location>
</feature>
<protein>
    <submittedName>
        <fullName evidence="3">Uncharacterized protein</fullName>
    </submittedName>
</protein>
<accession>A0A0D1XBT0</accession>
<feature type="compositionally biased region" description="Basic and acidic residues" evidence="2">
    <location>
        <begin position="98"/>
        <end position="115"/>
    </location>
</feature>
<reference evidence="3 4" key="1">
    <citation type="submission" date="2015-01" db="EMBL/GenBank/DDBJ databases">
        <title>The Genome Sequence of Exophiala sideris CBS121828.</title>
        <authorList>
            <consortium name="The Broad Institute Genomics Platform"/>
            <person name="Cuomo C."/>
            <person name="de Hoog S."/>
            <person name="Gorbushina A."/>
            <person name="Stielow B."/>
            <person name="Teixiera M."/>
            <person name="Abouelleil A."/>
            <person name="Chapman S.B."/>
            <person name="Priest M."/>
            <person name="Young S.K."/>
            <person name="Wortman J."/>
            <person name="Nusbaum C."/>
            <person name="Birren B."/>
        </authorList>
    </citation>
    <scope>NUCLEOTIDE SEQUENCE [LARGE SCALE GENOMIC DNA]</scope>
    <source>
        <strain evidence="3 4">CBS 121828</strain>
    </source>
</reference>
<dbReference type="OrthoDB" id="4121314at2759"/>
<dbReference type="EMBL" id="KN846951">
    <property type="protein sequence ID" value="KIV85371.1"/>
    <property type="molecule type" value="Genomic_DNA"/>
</dbReference>
<evidence type="ECO:0000256" key="2">
    <source>
        <dbReference type="SAM" id="MobiDB-lite"/>
    </source>
</evidence>
<feature type="coiled-coil region" evidence="1">
    <location>
        <begin position="141"/>
        <end position="196"/>
    </location>
</feature>
<name>A0A0D1XBT0_9EURO</name>
<sequence length="672" mass="74660">MGDDDPVVLAEHLAKEPKRKTTSMELRSTNKQSSPASGKAASYRKQPEPSFADDWPPSQSPSEPRSPGGDSYVDSEVDDETRGPKPLPTLSKKKRPRDKTAGDKATASRHDEEKANSVLQEGLKEKKRRLPRNIDVCHTLLEKQTITIKQFQEQRREHKAKSAELKLKQKQNDKRIAQLEEDNEKLHTERLQLVGKDVFPVEPDDIVSAELQDIFSETMAFSKQWSWYEWSTARQPIPKEVVRRLQASDCIEQIASERCILAMQNQKIAPNIVLNAVLNHVVCESTFGRPFAHLLRDVTDVSNSQVEDSLDFVMEFAKGGAATSGAIKAEQKLKVGILRGIHFATGTAQQSPFSSGARMGQYYETYCNAITGNCLDRCAPLLRDVSREELSWREEGLSSIVKLAWRLSQRLAVQYPYVDVSSLKLLEEEHFMQGHPKFAAHRGMKLKDAEDDSGHDPQDIGIHGKKIDLVIEPLLQRYGDANGENYSTTKILYKAMVWVVPPTDSEAPSDTISVNRHKTASDKIWDELLSSAARADTAEHPSIAEETSAQTTLHEPWKDEMTGITNGEEIRGKNGKSPGSEADRGGERGEQLGKDSIAVKTSAETTLYEPCNNPSFEVLQHAGMQDKKRKASDREAGRGGVRQPGEGSTTGLGSAKEGTEEPPEKKLKTESA</sequence>
<dbReference type="AlphaFoldDB" id="A0A0D1XBT0"/>
<feature type="region of interest" description="Disordered" evidence="2">
    <location>
        <begin position="1"/>
        <end position="126"/>
    </location>
</feature>
<evidence type="ECO:0000256" key="1">
    <source>
        <dbReference type="SAM" id="Coils"/>
    </source>
</evidence>
<feature type="region of interest" description="Disordered" evidence="2">
    <location>
        <begin position="535"/>
        <end position="672"/>
    </location>
</feature>